<accession>A0A3P7Z9U0</accession>
<organism evidence="3 4">
    <name type="scientific">Heligmosomoides polygyrus</name>
    <name type="common">Parasitic roundworm</name>
    <dbReference type="NCBI Taxonomy" id="6339"/>
    <lineage>
        <taxon>Eukaryota</taxon>
        <taxon>Metazoa</taxon>
        <taxon>Ecdysozoa</taxon>
        <taxon>Nematoda</taxon>
        <taxon>Chromadorea</taxon>
        <taxon>Rhabditida</taxon>
        <taxon>Rhabditina</taxon>
        <taxon>Rhabditomorpha</taxon>
        <taxon>Strongyloidea</taxon>
        <taxon>Heligmosomidae</taxon>
        <taxon>Heligmosomoides</taxon>
    </lineage>
</organism>
<dbReference type="OrthoDB" id="5843723at2759"/>
<accession>A0A183FYI4</accession>
<keyword evidence="3" id="KW-1185">Reference proteome</keyword>
<proteinExistence type="predicted"/>
<gene>
    <name evidence="2" type="ORF">HPBE_LOCUS13711</name>
</gene>
<reference evidence="4" key="2">
    <citation type="submission" date="2019-09" db="UniProtKB">
        <authorList>
            <consortium name="WormBaseParasite"/>
        </authorList>
    </citation>
    <scope>IDENTIFICATION</scope>
</reference>
<evidence type="ECO:0000256" key="1">
    <source>
        <dbReference type="SAM" id="MobiDB-lite"/>
    </source>
</evidence>
<feature type="region of interest" description="Disordered" evidence="1">
    <location>
        <begin position="1"/>
        <end position="33"/>
    </location>
</feature>
<evidence type="ECO:0000313" key="3">
    <source>
        <dbReference type="Proteomes" id="UP000050761"/>
    </source>
</evidence>
<dbReference type="Proteomes" id="UP000050761">
    <property type="component" value="Unassembled WGS sequence"/>
</dbReference>
<reference evidence="2 3" key="1">
    <citation type="submission" date="2018-11" db="EMBL/GenBank/DDBJ databases">
        <authorList>
            <consortium name="Pathogen Informatics"/>
        </authorList>
    </citation>
    <scope>NUCLEOTIDE SEQUENCE [LARGE SCALE GENOMIC DNA]</scope>
</reference>
<dbReference type="WBParaSite" id="HPBE_0001371001-mRNA-1">
    <property type="protein sequence ID" value="HPBE_0001371001-mRNA-1"/>
    <property type="gene ID" value="HPBE_0001371001"/>
</dbReference>
<dbReference type="EMBL" id="UZAH01028038">
    <property type="protein sequence ID" value="VDO97141.1"/>
    <property type="molecule type" value="Genomic_DNA"/>
</dbReference>
<dbReference type="AlphaFoldDB" id="A0A183FYI4"/>
<evidence type="ECO:0000313" key="4">
    <source>
        <dbReference type="WBParaSite" id="HPBE_0001371001-mRNA-1"/>
    </source>
</evidence>
<name>A0A183FYI4_HELPZ</name>
<protein>
    <submittedName>
        <fullName evidence="4">CPSF_A domain-containing protein</fullName>
    </submittedName>
</protein>
<sequence length="129" mass="14447">MSASSPSPGEGGDDVLRQQALDHDHRFVRVSDNPNRTSRLRLKRCGSVPALTVLVAYAPTSDNDDEEVEAFYVEQEKFYNESHTLYKVVQFDGNQIDLGTVVTNGQVSGYKDRELYIYGSRVNAEPSFL</sequence>
<evidence type="ECO:0000313" key="2">
    <source>
        <dbReference type="EMBL" id="VDO97141.1"/>
    </source>
</evidence>
<feature type="compositionally biased region" description="Basic and acidic residues" evidence="1">
    <location>
        <begin position="14"/>
        <end position="29"/>
    </location>
</feature>